<name>A0ABR1U5W5_9PEZI</name>
<dbReference type="SUPFAM" id="SSF57701">
    <property type="entry name" value="Zn2/Cys6 DNA-binding domain"/>
    <property type="match status" value="1"/>
</dbReference>
<evidence type="ECO:0000256" key="1">
    <source>
        <dbReference type="ARBA" id="ARBA00023242"/>
    </source>
</evidence>
<evidence type="ECO:0000259" key="3">
    <source>
        <dbReference type="PROSITE" id="PS50048"/>
    </source>
</evidence>
<dbReference type="PANTHER" id="PTHR38111">
    <property type="entry name" value="ZN(2)-C6 FUNGAL-TYPE DOMAIN-CONTAINING PROTEIN-RELATED"/>
    <property type="match status" value="1"/>
</dbReference>
<proteinExistence type="predicted"/>
<feature type="domain" description="Zn(2)-C6 fungal-type" evidence="3">
    <location>
        <begin position="9"/>
        <end position="37"/>
    </location>
</feature>
<accession>A0ABR1U5W5</accession>
<dbReference type="InterPro" id="IPR053178">
    <property type="entry name" value="Osmoadaptation_assoc"/>
</dbReference>
<evidence type="ECO:0000313" key="5">
    <source>
        <dbReference type="Proteomes" id="UP001446871"/>
    </source>
</evidence>
<organism evidence="4 5">
    <name type="scientific">Apiospora saccharicola</name>
    <dbReference type="NCBI Taxonomy" id="335842"/>
    <lineage>
        <taxon>Eukaryota</taxon>
        <taxon>Fungi</taxon>
        <taxon>Dikarya</taxon>
        <taxon>Ascomycota</taxon>
        <taxon>Pezizomycotina</taxon>
        <taxon>Sordariomycetes</taxon>
        <taxon>Xylariomycetidae</taxon>
        <taxon>Amphisphaeriales</taxon>
        <taxon>Apiosporaceae</taxon>
        <taxon>Apiospora</taxon>
    </lineage>
</organism>
<keyword evidence="1" id="KW-0539">Nucleus</keyword>
<dbReference type="InterPro" id="IPR021858">
    <property type="entry name" value="Fun_TF"/>
</dbReference>
<dbReference type="Pfam" id="PF11951">
    <property type="entry name" value="Fungal_trans_2"/>
    <property type="match status" value="1"/>
</dbReference>
<gene>
    <name evidence="4" type="ORF">PG996_013585</name>
</gene>
<evidence type="ECO:0000313" key="4">
    <source>
        <dbReference type="EMBL" id="KAK8054284.1"/>
    </source>
</evidence>
<comment type="caution">
    <text evidence="4">The sequence shown here is derived from an EMBL/GenBank/DDBJ whole genome shotgun (WGS) entry which is preliminary data.</text>
</comment>
<dbReference type="CDD" id="cd00067">
    <property type="entry name" value="GAL4"/>
    <property type="match status" value="1"/>
</dbReference>
<protein>
    <recommendedName>
        <fullName evidence="3">Zn(2)-C6 fungal-type domain-containing protein</fullName>
    </recommendedName>
</protein>
<dbReference type="PANTHER" id="PTHR38111:SF6">
    <property type="entry name" value="FINGER DOMAIN PROTEIN, PUTATIVE (AFU_ORTHOLOGUE AFUA_8G01940)-RELATED"/>
    <property type="match status" value="1"/>
</dbReference>
<dbReference type="InterPro" id="IPR036864">
    <property type="entry name" value="Zn2-C6_fun-type_DNA-bd_sf"/>
</dbReference>
<sequence length="477" mass="52245">MVGVPSSKGCALCLKRSIKCDEGRPSCSQCRRGLRKCPGYAQGLKLKFMDEGPKLRRSVAKASGRTRAAELIPPESRGDSNGQRKGAPVYMQIPASPEIDTLLEFPQFRAPAAGLLFCLRHVPARGALDYAALSVALAYFARTSSAAQVLHDAQLAYTLALRYLAAAIADSAERAGSDVLCATMLLGHYESIVNVDTAWIRHAGGAARLLQLRGARRCYESAFDYAIFLACRGSIIAESLASGEPCFLEENKWQSIPDGLIDFPLLPQSSELWHDVFGLFAKAPGLVKRAKCMTDFTPESEQLSVLSSAVNIRRDLKQWHHHYTSSQEVRLVLSDYNNTDASFEEAMFRRAYVYKDVPSASVITSYCAYLIILNGAIGMLSSSNTLPAKESFELAMNICRSVDFCSLAGYCGTQVMRFSLPIARGALPAEYHGWIDSWIARLQSKGEGDDFGSTMNTARHDRGHLTSNHLSQIMNAS</sequence>
<dbReference type="Gene3D" id="4.10.240.10">
    <property type="entry name" value="Zn(2)-C6 fungal-type DNA-binding domain"/>
    <property type="match status" value="1"/>
</dbReference>
<dbReference type="PROSITE" id="PS50048">
    <property type="entry name" value="ZN2_CY6_FUNGAL_2"/>
    <property type="match status" value="1"/>
</dbReference>
<evidence type="ECO:0000256" key="2">
    <source>
        <dbReference type="SAM" id="MobiDB-lite"/>
    </source>
</evidence>
<reference evidence="4 5" key="1">
    <citation type="submission" date="2023-01" db="EMBL/GenBank/DDBJ databases">
        <title>Analysis of 21 Apiospora genomes using comparative genomics revels a genus with tremendous synthesis potential of carbohydrate active enzymes and secondary metabolites.</title>
        <authorList>
            <person name="Sorensen T."/>
        </authorList>
    </citation>
    <scope>NUCLEOTIDE SEQUENCE [LARGE SCALE GENOMIC DNA]</scope>
    <source>
        <strain evidence="4 5">CBS 83171</strain>
    </source>
</reference>
<dbReference type="Proteomes" id="UP001446871">
    <property type="component" value="Unassembled WGS sequence"/>
</dbReference>
<keyword evidence="5" id="KW-1185">Reference proteome</keyword>
<dbReference type="InterPro" id="IPR001138">
    <property type="entry name" value="Zn2Cys6_DnaBD"/>
</dbReference>
<dbReference type="SMART" id="SM00066">
    <property type="entry name" value="GAL4"/>
    <property type="match status" value="1"/>
</dbReference>
<feature type="region of interest" description="Disordered" evidence="2">
    <location>
        <begin position="63"/>
        <end position="85"/>
    </location>
</feature>
<dbReference type="EMBL" id="JAQQWM010000008">
    <property type="protein sequence ID" value="KAK8054284.1"/>
    <property type="molecule type" value="Genomic_DNA"/>
</dbReference>